<gene>
    <name evidence="1" type="ORF">EC1118_1B15_1915g</name>
</gene>
<dbReference type="HOGENOM" id="CLU_3089067_0_0_1"/>
<proteinExistence type="predicted"/>
<accession>D3UEF3</accession>
<protein>
    <submittedName>
        <fullName evidence="1">EC1118_1B15_1915p</fullName>
    </submittedName>
</protein>
<name>D3UEF3_YEAS8</name>
<evidence type="ECO:0000313" key="2">
    <source>
        <dbReference type="Proteomes" id="UP000000286"/>
    </source>
</evidence>
<dbReference type="Proteomes" id="UP000000286">
    <property type="component" value="Chromosome II"/>
</dbReference>
<organism evidence="1 2">
    <name type="scientific">Saccharomyces cerevisiae (strain Lalvin EC1118 / Prise de mousse)</name>
    <name type="common">Baker's yeast</name>
    <dbReference type="NCBI Taxonomy" id="643680"/>
    <lineage>
        <taxon>Eukaryota</taxon>
        <taxon>Fungi</taxon>
        <taxon>Dikarya</taxon>
        <taxon>Ascomycota</taxon>
        <taxon>Saccharomycotina</taxon>
        <taxon>Saccharomycetes</taxon>
        <taxon>Saccharomycetales</taxon>
        <taxon>Saccharomycetaceae</taxon>
        <taxon>Saccharomyces</taxon>
    </lineage>
</organism>
<reference evidence="1 2" key="1">
    <citation type="journal article" date="2009" name="Proc. Natl. Acad. Sci. U.S.A.">
        <title>Eukaryote-to-eukaryote gene transfer events revealed by the genome sequence of the wine yeast Saccharomyces cerevisiae EC1118.</title>
        <authorList>
            <person name="Novo M."/>
            <person name="Bigey F."/>
            <person name="Beyne E."/>
            <person name="Galeote V."/>
            <person name="Gavory F."/>
            <person name="Mallet S."/>
            <person name="Cambot B."/>
            <person name="Legras J.L."/>
            <person name="Wincker P."/>
            <person name="Casaregola S."/>
            <person name="Dequin S."/>
        </authorList>
    </citation>
    <scope>NUCLEOTIDE SEQUENCE [LARGE SCALE GENOMIC DNA]</scope>
    <source>
        <strain evidence="2">Lalvin EC1118 / Prise de mousse</strain>
    </source>
</reference>
<dbReference type="EMBL" id="FN393060">
    <property type="protein sequence ID" value="CBK39133.1"/>
    <property type="molecule type" value="Genomic_DNA"/>
</dbReference>
<sequence length="52" mass="5740">MPPAQLQHRSIRHRQHKTFAIAEQQSPQLQQQQQSFLGGGGPCCMYIGCGCG</sequence>
<evidence type="ECO:0000313" key="1">
    <source>
        <dbReference type="EMBL" id="CBK39133.1"/>
    </source>
</evidence>
<dbReference type="AlphaFoldDB" id="D3UEF3"/>